<dbReference type="GO" id="GO:0005829">
    <property type="term" value="C:cytosol"/>
    <property type="evidence" value="ECO:0007669"/>
    <property type="project" value="TreeGrafter"/>
</dbReference>
<proteinExistence type="predicted"/>
<dbReference type="SUPFAM" id="SSF46689">
    <property type="entry name" value="Homeodomain-like"/>
    <property type="match status" value="1"/>
</dbReference>
<dbReference type="GO" id="GO:0003700">
    <property type="term" value="F:DNA-binding transcription factor activity"/>
    <property type="evidence" value="ECO:0007669"/>
    <property type="project" value="InterPro"/>
</dbReference>
<feature type="domain" description="HTH araC/xylS-type" evidence="4">
    <location>
        <begin position="227"/>
        <end position="325"/>
    </location>
</feature>
<gene>
    <name evidence="5" type="ORF">VFDL14_13685</name>
</gene>
<dbReference type="GO" id="GO:0000976">
    <property type="term" value="F:transcription cis-regulatory region binding"/>
    <property type="evidence" value="ECO:0007669"/>
    <property type="project" value="TreeGrafter"/>
</dbReference>
<dbReference type="InterPro" id="IPR009057">
    <property type="entry name" value="Homeodomain-like_sf"/>
</dbReference>
<dbReference type="Gene3D" id="1.10.10.60">
    <property type="entry name" value="Homeodomain-like"/>
    <property type="match status" value="1"/>
</dbReference>
<dbReference type="EMBL" id="JFFR01000009">
    <property type="protein sequence ID" value="KDN29237.1"/>
    <property type="molecule type" value="Genomic_DNA"/>
</dbReference>
<dbReference type="SMART" id="SM00342">
    <property type="entry name" value="HTH_ARAC"/>
    <property type="match status" value="1"/>
</dbReference>
<evidence type="ECO:0000256" key="2">
    <source>
        <dbReference type="ARBA" id="ARBA00023125"/>
    </source>
</evidence>
<dbReference type="AlphaFoldDB" id="A0A066UTN1"/>
<comment type="caution">
    <text evidence="5">The sequence shown here is derived from an EMBL/GenBank/DDBJ whole genome shotgun (WGS) entry which is preliminary data.</text>
</comment>
<dbReference type="Proteomes" id="UP000027219">
    <property type="component" value="Unassembled WGS sequence"/>
</dbReference>
<organism evidence="5 6">
    <name type="scientific">Vibrio fortis</name>
    <dbReference type="NCBI Taxonomy" id="212667"/>
    <lineage>
        <taxon>Bacteria</taxon>
        <taxon>Pseudomonadati</taxon>
        <taxon>Pseudomonadota</taxon>
        <taxon>Gammaproteobacteria</taxon>
        <taxon>Vibrionales</taxon>
        <taxon>Vibrionaceae</taxon>
        <taxon>Vibrio</taxon>
    </lineage>
</organism>
<dbReference type="Pfam" id="PF12833">
    <property type="entry name" value="HTH_18"/>
    <property type="match status" value="1"/>
</dbReference>
<dbReference type="PANTHER" id="PTHR47894:SF1">
    <property type="entry name" value="HTH-TYPE TRANSCRIPTIONAL REGULATOR VQSM"/>
    <property type="match status" value="1"/>
</dbReference>
<keyword evidence="1" id="KW-0805">Transcription regulation</keyword>
<dbReference type="OrthoDB" id="6396588at2"/>
<evidence type="ECO:0000256" key="1">
    <source>
        <dbReference type="ARBA" id="ARBA00023015"/>
    </source>
</evidence>
<evidence type="ECO:0000313" key="5">
    <source>
        <dbReference type="EMBL" id="KDN29237.1"/>
    </source>
</evidence>
<sequence>MTNVNKATASTTNILLSSTSNIVPYIEYCDKRSLDWRGIAAECGLSLELTKSNQWLPTQDLVRFIDLLEHKFGYAIGIEVGIKATLKQLSPALHQKIQQCDSLEQAIRCLVVEIQNLSNHITIWTEHKDGFWWLCHRSCYHPSTAGFEQAEWFRTLTIISLCRIFIEERWQPSHAKLVSSSQNADKLPHHFHYSNIQFQQPYGAIVIPLNEDYRPIAEKTASFDWHHSVITLINTYATLPWFNIDWFAEMLGMTKRTLQRNLKSRDILFKDEKEKVRHKRATQLLEQSDLSVQEISWQVGYSDLSNFNRAFKKWADVTAPQYRRNYRNTE</sequence>
<name>A0A066UTN1_9VIBR</name>
<dbReference type="PROSITE" id="PS01124">
    <property type="entry name" value="HTH_ARAC_FAMILY_2"/>
    <property type="match status" value="1"/>
</dbReference>
<dbReference type="InterPro" id="IPR018060">
    <property type="entry name" value="HTH_AraC"/>
</dbReference>
<keyword evidence="6" id="KW-1185">Reference proteome</keyword>
<keyword evidence="3" id="KW-0804">Transcription</keyword>
<protein>
    <recommendedName>
        <fullName evidence="4">HTH araC/xylS-type domain-containing protein</fullName>
    </recommendedName>
</protein>
<reference evidence="5 6" key="1">
    <citation type="submission" date="2014-02" db="EMBL/GenBank/DDBJ databases">
        <title>Vibrio fortis Dalian14 Genome Sequencing.</title>
        <authorList>
            <person name="Wang Y."/>
            <person name="Song L."/>
            <person name="Liu G."/>
            <person name="Ding J."/>
        </authorList>
    </citation>
    <scope>NUCLEOTIDE SEQUENCE [LARGE SCALE GENOMIC DNA]</scope>
    <source>
        <strain evidence="5 6">Dalian14</strain>
    </source>
</reference>
<evidence type="ECO:0000256" key="3">
    <source>
        <dbReference type="ARBA" id="ARBA00023163"/>
    </source>
</evidence>
<keyword evidence="2" id="KW-0238">DNA-binding</keyword>
<evidence type="ECO:0000259" key="4">
    <source>
        <dbReference type="PROSITE" id="PS01124"/>
    </source>
</evidence>
<dbReference type="PANTHER" id="PTHR47894">
    <property type="entry name" value="HTH-TYPE TRANSCRIPTIONAL REGULATOR GADX"/>
    <property type="match status" value="1"/>
</dbReference>
<evidence type="ECO:0000313" key="6">
    <source>
        <dbReference type="Proteomes" id="UP000027219"/>
    </source>
</evidence>
<dbReference type="RefSeq" id="WP_032550169.1">
    <property type="nucleotide sequence ID" value="NZ_JFFR01000009.1"/>
</dbReference>
<accession>A0A066UTN1</accession>
<dbReference type="STRING" id="212667.VFDL14_13685"/>